<gene>
    <name evidence="1" type="ORF">psyc5s11_08190</name>
</gene>
<evidence type="ECO:0000313" key="2">
    <source>
        <dbReference type="Proteomes" id="UP000824633"/>
    </source>
</evidence>
<proteinExistence type="predicted"/>
<evidence type="ECO:0000313" key="1">
    <source>
        <dbReference type="EMBL" id="BCZ44752.1"/>
    </source>
</evidence>
<accession>A0ABM7SYQ6</accession>
<name>A0ABM7SYQ6_9CLOT</name>
<organism evidence="1 2">
    <name type="scientific">Clostridium gelidum</name>
    <dbReference type="NCBI Taxonomy" id="704125"/>
    <lineage>
        <taxon>Bacteria</taxon>
        <taxon>Bacillati</taxon>
        <taxon>Bacillota</taxon>
        <taxon>Clostridia</taxon>
        <taxon>Eubacteriales</taxon>
        <taxon>Clostridiaceae</taxon>
        <taxon>Clostridium</taxon>
    </lineage>
</organism>
<protein>
    <submittedName>
        <fullName evidence="1">Uncharacterized protein</fullName>
    </submittedName>
</protein>
<sequence>MKKFMIGMYGKYDDIKFNRDFRETFYGIEACLFGDESDIEKLINNTKRKFINK</sequence>
<dbReference type="EMBL" id="AP024849">
    <property type="protein sequence ID" value="BCZ44752.1"/>
    <property type="molecule type" value="Genomic_DNA"/>
</dbReference>
<keyword evidence="2" id="KW-1185">Reference proteome</keyword>
<reference evidence="2" key="1">
    <citation type="submission" date="2021-07" db="EMBL/GenBank/DDBJ databases">
        <title>Complete genome sequencing of a Clostridium isolate.</title>
        <authorList>
            <person name="Ueki A."/>
            <person name="Tonouchi A."/>
        </authorList>
    </citation>
    <scope>NUCLEOTIDE SEQUENCE [LARGE SCALE GENOMIC DNA]</scope>
    <source>
        <strain evidence="2">C5S11</strain>
    </source>
</reference>
<dbReference type="RefSeq" id="WP_224036410.1">
    <property type="nucleotide sequence ID" value="NZ_AP024849.1"/>
</dbReference>
<dbReference type="Proteomes" id="UP000824633">
    <property type="component" value="Chromosome"/>
</dbReference>